<dbReference type="AlphaFoldDB" id="A0A0D7A717"/>
<evidence type="ECO:0000313" key="11">
    <source>
        <dbReference type="EMBL" id="KIY46525.1"/>
    </source>
</evidence>
<dbReference type="FunFam" id="3.40.390.10:FF:000006">
    <property type="entry name" value="Thimet oligopeptidase 1"/>
    <property type="match status" value="1"/>
</dbReference>
<evidence type="ECO:0000259" key="9">
    <source>
        <dbReference type="Pfam" id="PF01432"/>
    </source>
</evidence>
<feature type="domain" description="Peptidase M3A/M3B catalytic" evidence="9">
    <location>
        <begin position="226"/>
        <end position="674"/>
    </location>
</feature>
<dbReference type="OrthoDB" id="534666at2759"/>
<keyword evidence="12" id="KW-1185">Reference proteome</keyword>
<reference evidence="11 12" key="1">
    <citation type="journal article" date="2015" name="Fungal Genet. Biol.">
        <title>Evolution of novel wood decay mechanisms in Agaricales revealed by the genome sequences of Fistulina hepatica and Cylindrobasidium torrendii.</title>
        <authorList>
            <person name="Floudas D."/>
            <person name="Held B.W."/>
            <person name="Riley R."/>
            <person name="Nagy L.G."/>
            <person name="Koehler G."/>
            <person name="Ransdell A.S."/>
            <person name="Younus H."/>
            <person name="Chow J."/>
            <person name="Chiniquy J."/>
            <person name="Lipzen A."/>
            <person name="Tritt A."/>
            <person name="Sun H."/>
            <person name="Haridas S."/>
            <person name="LaButti K."/>
            <person name="Ohm R.A."/>
            <person name="Kues U."/>
            <person name="Blanchette R.A."/>
            <person name="Grigoriev I.V."/>
            <person name="Minto R.E."/>
            <person name="Hibbett D.S."/>
        </authorList>
    </citation>
    <scope>NUCLEOTIDE SEQUENCE [LARGE SCALE GENOMIC DNA]</scope>
    <source>
        <strain evidence="11 12">ATCC 64428</strain>
    </source>
</reference>
<dbReference type="Gene3D" id="1.10.1370.10">
    <property type="entry name" value="Neurolysin, domain 3"/>
    <property type="match status" value="1"/>
</dbReference>
<dbReference type="Pfam" id="PF01432">
    <property type="entry name" value="Peptidase_M3"/>
    <property type="match status" value="1"/>
</dbReference>
<dbReference type="InterPro" id="IPR024079">
    <property type="entry name" value="MetalloPept_cat_dom_sf"/>
</dbReference>
<dbReference type="SUPFAM" id="SSF55486">
    <property type="entry name" value="Metalloproteases ('zincins'), catalytic domain"/>
    <property type="match status" value="1"/>
</dbReference>
<proteinExistence type="inferred from homology"/>
<evidence type="ECO:0000256" key="7">
    <source>
        <dbReference type="ARBA" id="ARBA00025208"/>
    </source>
</evidence>
<dbReference type="Gene3D" id="1.20.1050.40">
    <property type="entry name" value="Endopeptidase. Chain P, domain 1"/>
    <property type="match status" value="1"/>
</dbReference>
<keyword evidence="3 8" id="KW-0479">Metal-binding</keyword>
<evidence type="ECO:0000313" key="12">
    <source>
        <dbReference type="Proteomes" id="UP000054144"/>
    </source>
</evidence>
<dbReference type="InterPro" id="IPR001567">
    <property type="entry name" value="Pept_M3A_M3B_dom"/>
</dbReference>
<evidence type="ECO:0000256" key="3">
    <source>
        <dbReference type="ARBA" id="ARBA00022723"/>
    </source>
</evidence>
<dbReference type="GO" id="GO:0046872">
    <property type="term" value="F:metal ion binding"/>
    <property type="evidence" value="ECO:0007669"/>
    <property type="project" value="UniProtKB-UniRule"/>
</dbReference>
<dbReference type="CDD" id="cd06455">
    <property type="entry name" value="M3A_TOP"/>
    <property type="match status" value="1"/>
</dbReference>
<feature type="domain" description="Oligopeptidase A N-terminal" evidence="10">
    <location>
        <begin position="53"/>
        <end position="153"/>
    </location>
</feature>
<dbReference type="Pfam" id="PF19310">
    <property type="entry name" value="TOP_N"/>
    <property type="match status" value="1"/>
</dbReference>
<dbReference type="Gene3D" id="3.40.390.10">
    <property type="entry name" value="Collagenase (Catalytic Domain)"/>
    <property type="match status" value="1"/>
</dbReference>
<dbReference type="GO" id="GO:0006508">
    <property type="term" value="P:proteolysis"/>
    <property type="evidence" value="ECO:0007669"/>
    <property type="project" value="UniProtKB-KW"/>
</dbReference>
<dbReference type="InterPro" id="IPR045666">
    <property type="entry name" value="OpdA_N"/>
</dbReference>
<evidence type="ECO:0000256" key="6">
    <source>
        <dbReference type="ARBA" id="ARBA00023049"/>
    </source>
</evidence>
<gene>
    <name evidence="11" type="ORF">FISHEDRAFT_47124</name>
</gene>
<keyword evidence="6 8" id="KW-0482">Metalloprotease</keyword>
<evidence type="ECO:0000256" key="8">
    <source>
        <dbReference type="RuleBase" id="RU003435"/>
    </source>
</evidence>
<name>A0A0D7A717_9AGAR</name>
<dbReference type="GO" id="GO:0006518">
    <property type="term" value="P:peptide metabolic process"/>
    <property type="evidence" value="ECO:0007669"/>
    <property type="project" value="TreeGrafter"/>
</dbReference>
<evidence type="ECO:0000259" key="10">
    <source>
        <dbReference type="Pfam" id="PF19310"/>
    </source>
</evidence>
<evidence type="ECO:0000256" key="1">
    <source>
        <dbReference type="ARBA" id="ARBA00006040"/>
    </source>
</evidence>
<dbReference type="InterPro" id="IPR024077">
    <property type="entry name" value="Neurolysin/TOP_dom2"/>
</dbReference>
<dbReference type="InterPro" id="IPR045090">
    <property type="entry name" value="Pept_M3A_M3B"/>
</dbReference>
<dbReference type="EMBL" id="KN882028">
    <property type="protein sequence ID" value="KIY46525.1"/>
    <property type="molecule type" value="Genomic_DNA"/>
</dbReference>
<keyword evidence="4 8" id="KW-0378">Hydrolase</keyword>
<sequence>MTIEPPQAPQSWTHKPQDVLRLTREIIDVDRANQDKIGALAEADCNFETVSTLLPLAHAEARLDVITGPLTFYQNVSPSKELRDASNDAEALLRDFNIESSMRLDVFRAQVAAEKNIKESGQWDKLSSEDHRLIEKMLLEGKRAGLALSEDKRNKLMALKKELSQICLQFSKNFNEENGVISFTAEELTGVPKDVISGYTKRVEGSRELCDVTFKTPDIFPVVSISHANPETRKRALEAHESRLENNVPLLNRALDLRRQIADLLEYDTWADFITEEKMIKSAKGVTVFLDDLEHRLRPIAEKERDTLLAMKKKEHEEKGLPFDGEFYIWDYRYYDRKFVEQTLDLDDMLVKEYFPVSVVVPTILSIYQSLLGVRFETIQGETWHPDVQQFSVWEKDATDASGFVGYCYLDLFPREAKYSHAAVWPVLSGYVTPEGKRSYPLTAMVANLAKPTPDKPALMRHDDVVTFFHEMGHVFHGLLSRTKYLRFHGTSVARDFVEAPSQMLENWCWEPSVLEKMSSHYETQKPLSPELIAKIIQSRYVNIGLFDLRQLFFANFDIKVHTEKTAHGEHYTKMWNSLRESISLVKSGEKSCPGQGTFGHITGGYDAGYYGYMYSLVFAQDMYFTVFKGDPLDPARGRLYRDKILYPGGSRDELESLKEFLGREPSSDAFMKELFGTTA</sequence>
<comment type="cofactor">
    <cofactor evidence="8">
        <name>Zn(2+)</name>
        <dbReference type="ChEBI" id="CHEBI:29105"/>
    </cofactor>
    <text evidence="8">Binds 1 zinc ion.</text>
</comment>
<comment type="similarity">
    <text evidence="1 8">Belongs to the peptidase M3 family.</text>
</comment>
<evidence type="ECO:0000256" key="2">
    <source>
        <dbReference type="ARBA" id="ARBA00022670"/>
    </source>
</evidence>
<keyword evidence="5 8" id="KW-0862">Zinc</keyword>
<dbReference type="PANTHER" id="PTHR11804">
    <property type="entry name" value="PROTEASE M3 THIMET OLIGOPEPTIDASE-RELATED"/>
    <property type="match status" value="1"/>
</dbReference>
<dbReference type="Proteomes" id="UP000054144">
    <property type="component" value="Unassembled WGS sequence"/>
</dbReference>
<dbReference type="GO" id="GO:0004222">
    <property type="term" value="F:metalloendopeptidase activity"/>
    <property type="evidence" value="ECO:0007669"/>
    <property type="project" value="InterPro"/>
</dbReference>
<evidence type="ECO:0000256" key="5">
    <source>
        <dbReference type="ARBA" id="ARBA00022833"/>
    </source>
</evidence>
<organism evidence="11 12">
    <name type="scientific">Fistulina hepatica ATCC 64428</name>
    <dbReference type="NCBI Taxonomy" id="1128425"/>
    <lineage>
        <taxon>Eukaryota</taxon>
        <taxon>Fungi</taxon>
        <taxon>Dikarya</taxon>
        <taxon>Basidiomycota</taxon>
        <taxon>Agaricomycotina</taxon>
        <taxon>Agaricomycetes</taxon>
        <taxon>Agaricomycetidae</taxon>
        <taxon>Agaricales</taxon>
        <taxon>Fistulinaceae</taxon>
        <taxon>Fistulina</taxon>
    </lineage>
</organism>
<dbReference type="PANTHER" id="PTHR11804:SF84">
    <property type="entry name" value="SACCHAROLYSIN"/>
    <property type="match status" value="1"/>
</dbReference>
<evidence type="ECO:0000256" key="4">
    <source>
        <dbReference type="ARBA" id="ARBA00022801"/>
    </source>
</evidence>
<keyword evidence="2 8" id="KW-0645">Protease</keyword>
<comment type="function">
    <text evidence="7">Cleaves proteins, imported into the mitochondrion, to their mature size. While most mitochondrial precursor proteins are processed to the mature form in one step by mitochondrial processing peptidase (MPP), the sequential cleavage by MIP of an octapeptide after initial processing by MPP is a required step for a subgroup of nuclear-encoded precursor proteins destined for the matrix or the inner membrane.</text>
</comment>
<dbReference type="InterPro" id="IPR024080">
    <property type="entry name" value="Neurolysin/TOP_N"/>
</dbReference>
<protein>
    <submittedName>
        <fullName evidence="11">Zincin</fullName>
    </submittedName>
</protein>
<dbReference type="GO" id="GO:0005758">
    <property type="term" value="C:mitochondrial intermembrane space"/>
    <property type="evidence" value="ECO:0007669"/>
    <property type="project" value="TreeGrafter"/>
</dbReference>
<accession>A0A0D7A717</accession>